<dbReference type="GO" id="GO:0000103">
    <property type="term" value="P:sulfate assimilation"/>
    <property type="evidence" value="ECO:0007669"/>
    <property type="project" value="TreeGrafter"/>
</dbReference>
<feature type="domain" description="4Fe-4S ferredoxin-type" evidence="5">
    <location>
        <begin position="194"/>
        <end position="223"/>
    </location>
</feature>
<dbReference type="SUPFAM" id="SSF56014">
    <property type="entry name" value="Nitrite and sulphite reductase 4Fe-4S domain-like"/>
    <property type="match status" value="1"/>
</dbReference>
<dbReference type="PANTHER" id="PTHR11493">
    <property type="entry name" value="SULFITE REDUCTASE [NADPH] SUBUNIT BETA-RELATED"/>
    <property type="match status" value="1"/>
</dbReference>
<evidence type="ECO:0000256" key="3">
    <source>
        <dbReference type="ARBA" id="ARBA00023004"/>
    </source>
</evidence>
<keyword evidence="1" id="KW-0004">4Fe-4S</keyword>
<dbReference type="PANTHER" id="PTHR11493:SF54">
    <property type="entry name" value="ANAEROBIC SULFITE REDUCTASE SUBUNIT C"/>
    <property type="match status" value="1"/>
</dbReference>
<dbReference type="EMBL" id="CP046522">
    <property type="protein sequence ID" value="QGU94314.1"/>
    <property type="molecule type" value="Genomic_DNA"/>
</dbReference>
<reference evidence="6 7" key="1">
    <citation type="submission" date="2019-12" db="EMBL/GenBank/DDBJ databases">
        <title>Genome sequenceing of Clostridium bovifaecis.</title>
        <authorList>
            <person name="Yao Y."/>
        </authorList>
    </citation>
    <scope>NUCLEOTIDE SEQUENCE [LARGE SCALE GENOMIC DNA]</scope>
    <source>
        <strain evidence="6 7">BXX</strain>
    </source>
</reference>
<proteinExistence type="predicted"/>
<evidence type="ECO:0000256" key="2">
    <source>
        <dbReference type="ARBA" id="ARBA00022723"/>
    </source>
</evidence>
<name>A0A6I6EZ90_9CLOT</name>
<dbReference type="GO" id="GO:0020037">
    <property type="term" value="F:heme binding"/>
    <property type="evidence" value="ECO:0007669"/>
    <property type="project" value="InterPro"/>
</dbReference>
<dbReference type="Gene3D" id="3.30.413.10">
    <property type="entry name" value="Sulfite Reductase Hemoprotein, domain 1"/>
    <property type="match status" value="1"/>
</dbReference>
<feature type="domain" description="4Fe-4S ferredoxin-type" evidence="5">
    <location>
        <begin position="163"/>
        <end position="193"/>
    </location>
</feature>
<dbReference type="Proteomes" id="UP000422764">
    <property type="component" value="Chromosome"/>
</dbReference>
<protein>
    <submittedName>
        <fullName evidence="6">(4Fe-4S)-binding protein</fullName>
    </submittedName>
</protein>
<dbReference type="InterPro" id="IPR006067">
    <property type="entry name" value="NO2/SO3_Rdtase_4Fe4S_dom"/>
</dbReference>
<keyword evidence="3" id="KW-0408">Iron</keyword>
<dbReference type="GO" id="GO:0050311">
    <property type="term" value="F:sulfite reductase (ferredoxin) activity"/>
    <property type="evidence" value="ECO:0007669"/>
    <property type="project" value="TreeGrafter"/>
</dbReference>
<dbReference type="GO" id="GO:0009337">
    <property type="term" value="C:sulfite reductase complex (NADPH)"/>
    <property type="evidence" value="ECO:0007669"/>
    <property type="project" value="TreeGrafter"/>
</dbReference>
<gene>
    <name evidence="6" type="ORF">GOM49_03580</name>
</gene>
<evidence type="ECO:0000313" key="7">
    <source>
        <dbReference type="Proteomes" id="UP000422764"/>
    </source>
</evidence>
<dbReference type="Pfam" id="PF00037">
    <property type="entry name" value="Fer4"/>
    <property type="match status" value="1"/>
</dbReference>
<dbReference type="AlphaFoldDB" id="A0A6I6EZ90"/>
<dbReference type="InterPro" id="IPR005117">
    <property type="entry name" value="NiRdtase/SiRdtase_haem-b_fer"/>
</dbReference>
<dbReference type="InterPro" id="IPR045169">
    <property type="entry name" value="NO2/SO3_Rdtase_4Fe4S_prot"/>
</dbReference>
<dbReference type="GO" id="GO:0016002">
    <property type="term" value="F:sulfite reductase activity"/>
    <property type="evidence" value="ECO:0007669"/>
    <property type="project" value="TreeGrafter"/>
</dbReference>
<dbReference type="SUPFAM" id="SSF54862">
    <property type="entry name" value="4Fe-4S ferredoxins"/>
    <property type="match status" value="1"/>
</dbReference>
<dbReference type="InterPro" id="IPR017896">
    <property type="entry name" value="4Fe4S_Fe-S-bd"/>
</dbReference>
<evidence type="ECO:0000259" key="5">
    <source>
        <dbReference type="PROSITE" id="PS51379"/>
    </source>
</evidence>
<accession>A0A6I6EZ90</accession>
<dbReference type="GO" id="GO:0051539">
    <property type="term" value="F:4 iron, 4 sulfur cluster binding"/>
    <property type="evidence" value="ECO:0007669"/>
    <property type="project" value="UniProtKB-KW"/>
</dbReference>
<dbReference type="Pfam" id="PF01077">
    <property type="entry name" value="NIR_SIR"/>
    <property type="match status" value="1"/>
</dbReference>
<keyword evidence="4" id="KW-0411">Iron-sulfur</keyword>
<organism evidence="6 7">
    <name type="scientific">Clostridium bovifaecis</name>
    <dbReference type="NCBI Taxonomy" id="2184719"/>
    <lineage>
        <taxon>Bacteria</taxon>
        <taxon>Bacillati</taxon>
        <taxon>Bacillota</taxon>
        <taxon>Clostridia</taxon>
        <taxon>Eubacteriales</taxon>
        <taxon>Clostridiaceae</taxon>
        <taxon>Clostridium</taxon>
    </lineage>
</organism>
<evidence type="ECO:0000256" key="1">
    <source>
        <dbReference type="ARBA" id="ARBA00022485"/>
    </source>
</evidence>
<dbReference type="Gene3D" id="3.30.70.3340">
    <property type="match status" value="1"/>
</dbReference>
<dbReference type="InterPro" id="IPR045854">
    <property type="entry name" value="NO2/SO3_Rdtase_4Fe4S_sf"/>
</dbReference>
<evidence type="ECO:0000256" key="4">
    <source>
        <dbReference type="ARBA" id="ARBA00023014"/>
    </source>
</evidence>
<dbReference type="Gene3D" id="3.30.70.20">
    <property type="match status" value="1"/>
</dbReference>
<dbReference type="PROSITE" id="PS51379">
    <property type="entry name" value="4FE4S_FER_2"/>
    <property type="match status" value="2"/>
</dbReference>
<keyword evidence="7" id="KW-1185">Reference proteome</keyword>
<evidence type="ECO:0000313" key="6">
    <source>
        <dbReference type="EMBL" id="QGU94314.1"/>
    </source>
</evidence>
<dbReference type="InterPro" id="IPR036136">
    <property type="entry name" value="Nit/Sulf_reduc_fer-like_dom_sf"/>
</dbReference>
<dbReference type="SUPFAM" id="SSF55124">
    <property type="entry name" value="Nitrite/Sulfite reductase N-terminal domain-like"/>
    <property type="match status" value="1"/>
</dbReference>
<dbReference type="Pfam" id="PF03460">
    <property type="entry name" value="NIR_SIR_ferr"/>
    <property type="match status" value="1"/>
</dbReference>
<keyword evidence="2" id="KW-0479">Metal-binding</keyword>
<sequence>MARLTMEEIAALKGQGYIIQRDKKHFVCRIVTVDGTVTPDKIRKVAEISEKYGEGHMSFTSRLTIEIRGIVYEDIEKVKAELKEVGLYAGGTGPRVRPVTSCKGTVCVWGLLDTQELNRRIHDRFYLGWYDVILPHKFKIAVGGCPNNCIKPNLNDLGIMPQRKPKLDEDMCSGCKKCTVEEACRVNAVKRVDGKVQIDFDKCKNCGQCIDKCHFNAVELDKEGVKIFIGGKWGKSPRVGELVNKIFTVEEALEFIEKSILYYREYGSTGERFGDMIDRIGFEEVERVLLTNEMIDKKEGILSGEKHIKRG</sequence>
<dbReference type="GO" id="GO:0046872">
    <property type="term" value="F:metal ion binding"/>
    <property type="evidence" value="ECO:0007669"/>
    <property type="project" value="UniProtKB-KW"/>
</dbReference>